<dbReference type="OrthoDB" id="44190at2759"/>
<evidence type="ECO:0000256" key="1">
    <source>
        <dbReference type="SAM" id="MobiDB-lite"/>
    </source>
</evidence>
<dbReference type="InParanoid" id="D7FN82"/>
<reference evidence="2 3" key="1">
    <citation type="journal article" date="2010" name="Nature">
        <title>The Ectocarpus genome and the independent evolution of multicellularity in brown algae.</title>
        <authorList>
            <person name="Cock J.M."/>
            <person name="Sterck L."/>
            <person name="Rouze P."/>
            <person name="Scornet D."/>
            <person name="Allen A.E."/>
            <person name="Amoutzias G."/>
            <person name="Anthouard V."/>
            <person name="Artiguenave F."/>
            <person name="Aury J.M."/>
            <person name="Badger J.H."/>
            <person name="Beszteri B."/>
            <person name="Billiau K."/>
            <person name="Bonnet E."/>
            <person name="Bothwell J.H."/>
            <person name="Bowler C."/>
            <person name="Boyen C."/>
            <person name="Brownlee C."/>
            <person name="Carrano C.J."/>
            <person name="Charrier B."/>
            <person name="Cho G.Y."/>
            <person name="Coelho S.M."/>
            <person name="Collen J."/>
            <person name="Corre E."/>
            <person name="Da Silva C."/>
            <person name="Delage L."/>
            <person name="Delaroque N."/>
            <person name="Dittami S.M."/>
            <person name="Doulbeau S."/>
            <person name="Elias M."/>
            <person name="Farnham G."/>
            <person name="Gachon C.M."/>
            <person name="Gschloessl B."/>
            <person name="Heesch S."/>
            <person name="Jabbari K."/>
            <person name="Jubin C."/>
            <person name="Kawai H."/>
            <person name="Kimura K."/>
            <person name="Kloareg B."/>
            <person name="Kupper F.C."/>
            <person name="Lang D."/>
            <person name="Le Bail A."/>
            <person name="Leblanc C."/>
            <person name="Lerouge P."/>
            <person name="Lohr M."/>
            <person name="Lopez P.J."/>
            <person name="Martens C."/>
            <person name="Maumus F."/>
            <person name="Michel G."/>
            <person name="Miranda-Saavedra D."/>
            <person name="Morales J."/>
            <person name="Moreau H."/>
            <person name="Motomura T."/>
            <person name="Nagasato C."/>
            <person name="Napoli C.A."/>
            <person name="Nelson D.R."/>
            <person name="Nyvall-Collen P."/>
            <person name="Peters A.F."/>
            <person name="Pommier C."/>
            <person name="Potin P."/>
            <person name="Poulain J."/>
            <person name="Quesneville H."/>
            <person name="Read B."/>
            <person name="Rensing S.A."/>
            <person name="Ritter A."/>
            <person name="Rousvoal S."/>
            <person name="Samanta M."/>
            <person name="Samson G."/>
            <person name="Schroeder D.C."/>
            <person name="Segurens B."/>
            <person name="Strittmatter M."/>
            <person name="Tonon T."/>
            <person name="Tregear J.W."/>
            <person name="Valentin K."/>
            <person name="von Dassow P."/>
            <person name="Yamagishi T."/>
            <person name="Van de Peer Y."/>
            <person name="Wincker P."/>
        </authorList>
    </citation>
    <scope>NUCLEOTIDE SEQUENCE [LARGE SCALE GENOMIC DNA]</scope>
    <source>
        <strain evidence="3">Ec32 / CCAP1310/4</strain>
    </source>
</reference>
<dbReference type="EMBL" id="FN648270">
    <property type="protein sequence ID" value="CBJ30139.1"/>
    <property type="molecule type" value="Genomic_DNA"/>
</dbReference>
<evidence type="ECO:0000313" key="2">
    <source>
        <dbReference type="EMBL" id="CBJ30139.1"/>
    </source>
</evidence>
<evidence type="ECO:0008006" key="4">
    <source>
        <dbReference type="Google" id="ProtNLM"/>
    </source>
</evidence>
<accession>D7FN82</accession>
<dbReference type="Proteomes" id="UP000002630">
    <property type="component" value="Linkage Group LG10"/>
</dbReference>
<dbReference type="OMA" id="FWCRCRQ"/>
<gene>
    <name evidence="2" type="ORF">Esi_0177_0019</name>
</gene>
<evidence type="ECO:0000313" key="3">
    <source>
        <dbReference type="Proteomes" id="UP000002630"/>
    </source>
</evidence>
<organism evidence="2 3">
    <name type="scientific">Ectocarpus siliculosus</name>
    <name type="common">Brown alga</name>
    <name type="synonym">Conferva siliculosa</name>
    <dbReference type="NCBI Taxonomy" id="2880"/>
    <lineage>
        <taxon>Eukaryota</taxon>
        <taxon>Sar</taxon>
        <taxon>Stramenopiles</taxon>
        <taxon>Ochrophyta</taxon>
        <taxon>PX clade</taxon>
        <taxon>Phaeophyceae</taxon>
        <taxon>Ectocarpales</taxon>
        <taxon>Ectocarpaceae</taxon>
        <taxon>Ectocarpus</taxon>
    </lineage>
</organism>
<keyword evidence="3" id="KW-1185">Reference proteome</keyword>
<name>D7FN82_ECTSI</name>
<protein>
    <recommendedName>
        <fullName evidence="4">Plastid lipid-associated protein/fibrillin conserved domain-containing protein</fullName>
    </recommendedName>
</protein>
<dbReference type="PANTHER" id="PTHR35690:SF1">
    <property type="entry name" value="OS01G0363500 PROTEIN"/>
    <property type="match status" value="1"/>
</dbReference>
<dbReference type="AlphaFoldDB" id="D7FN82"/>
<dbReference type="EMBL" id="FN649735">
    <property type="protein sequence ID" value="CBJ30139.1"/>
    <property type="molecule type" value="Genomic_DNA"/>
</dbReference>
<sequence>MASYSEAFVTPPPSQARARLMISADVSRRSHSAAFESRPRLPAARAGRDRSSGGLRPRMQDAPAAAALETIEDAQTAIVRAAETRDVDPDTVIEAIRLIEKSGGSKKPLEGRDSSQPKFDLLTDNGNWRLIFTTGDVKTQKKLGGKISYVPIKAVQVFNPDYTITNGVYLGSFPVLKFSGTFTWAEEKARLEFTFNEVGVLGLNFPYNQGESKVPPGFTFMDISDRYVIARGAGGGLALWLRQDTV</sequence>
<feature type="region of interest" description="Disordered" evidence="1">
    <location>
        <begin position="29"/>
        <end position="62"/>
    </location>
</feature>
<dbReference type="eggNOG" id="ENOG502QSU6">
    <property type="taxonomic scope" value="Eukaryota"/>
</dbReference>
<proteinExistence type="predicted"/>
<dbReference type="PANTHER" id="PTHR35690">
    <property type="entry name" value="OS01G0363500 PROTEIN"/>
    <property type="match status" value="1"/>
</dbReference>